<dbReference type="OrthoDB" id="10250730at2759"/>
<organism evidence="1 2">
    <name type="scientific">Pseudozyma antarctica (strain T-34)</name>
    <name type="common">Yeast</name>
    <name type="synonym">Candida antarctica</name>
    <dbReference type="NCBI Taxonomy" id="1151754"/>
    <lineage>
        <taxon>Eukaryota</taxon>
        <taxon>Fungi</taxon>
        <taxon>Dikarya</taxon>
        <taxon>Basidiomycota</taxon>
        <taxon>Ustilaginomycotina</taxon>
        <taxon>Ustilaginomycetes</taxon>
        <taxon>Ustilaginales</taxon>
        <taxon>Ustilaginaceae</taxon>
        <taxon>Moesziomyces</taxon>
    </lineage>
</organism>
<protein>
    <submittedName>
        <fullName evidence="1">Uncharacterized protein</fullName>
    </submittedName>
</protein>
<gene>
    <name evidence="1" type="ORF">PANT_2c00005</name>
</gene>
<dbReference type="SUPFAM" id="SSF56281">
    <property type="entry name" value="Metallo-hydrolase/oxidoreductase"/>
    <property type="match status" value="1"/>
</dbReference>
<proteinExistence type="predicted"/>
<dbReference type="STRING" id="1151754.M9LIY2"/>
<dbReference type="InterPro" id="IPR036866">
    <property type="entry name" value="RibonucZ/Hydroxyglut_hydro"/>
</dbReference>
<evidence type="ECO:0000313" key="1">
    <source>
        <dbReference type="EMBL" id="GAC71221.1"/>
    </source>
</evidence>
<evidence type="ECO:0000313" key="2">
    <source>
        <dbReference type="Proteomes" id="UP000011976"/>
    </source>
</evidence>
<dbReference type="AlphaFoldDB" id="M9LIY2"/>
<accession>M9LIY2</accession>
<dbReference type="Gene3D" id="3.60.15.10">
    <property type="entry name" value="Ribonuclease Z/Hydroxyacylglutathione hydrolase-like"/>
    <property type="match status" value="1"/>
</dbReference>
<reference evidence="2" key="1">
    <citation type="journal article" date="2013" name="Genome Announc.">
        <title>Genome sequence of the basidiomycetous yeast Pseudozyma antarctica T-34, a producer of the glycolipid biosurfactants mannosylerythritol lipids.</title>
        <authorList>
            <person name="Morita T."/>
            <person name="Koike H."/>
            <person name="Koyama Y."/>
            <person name="Hagiwara H."/>
            <person name="Ito E."/>
            <person name="Fukuoka T."/>
            <person name="Imura T."/>
            <person name="Machida M."/>
            <person name="Kitamoto D."/>
        </authorList>
    </citation>
    <scope>NUCLEOTIDE SEQUENCE [LARGE SCALE GENOMIC DNA]</scope>
    <source>
        <strain evidence="2">T-34</strain>
    </source>
</reference>
<dbReference type="EMBL" id="DF196768">
    <property type="protein sequence ID" value="GAC71221.1"/>
    <property type="molecule type" value="Genomic_DNA"/>
</dbReference>
<dbReference type="Proteomes" id="UP000011976">
    <property type="component" value="Unassembled WGS sequence"/>
</dbReference>
<sequence length="299" mass="32304">MLFLRRLETLARASVRQIGPADHAVRWVDGLHPLACTIRSLRQSARLPTSIPVFVGAGTLDWIGGGDEAAEKGEKGLVSFPSSFLKDRTFIETDQIKAKAAHGARVKHAKVGPFERAWDWLGDGSLFIASAEGHCPGHQVMLAKTSHDPTPSWVLLSGDAAHQQALYHPLPAPLELGAESLCSTRPHRDAVYRSVDDLRATPGFFDRASADAIVDGPIPAGSVACMQELPDKAMRTLAALSRLEACHDVMVVLQVAKPKCIVQNGKGELTNDALNPVAQLTRARAHSRARAQIRRRSCG</sequence>
<name>M9LIY2_PSEA3</name>